<dbReference type="AlphaFoldDB" id="A0AA95IBL5"/>
<name>A0AA95IBL5_9BACL</name>
<evidence type="ECO:0000313" key="3">
    <source>
        <dbReference type="Proteomes" id="UP001177943"/>
    </source>
</evidence>
<proteinExistence type="predicted"/>
<sequence length="176" mass="19827">MKRTVWLLVGIIVITNVLWLYLFRNAEQPAVTANSGASLYLLHGTGEAWDVTDYKIMIAADKILRGHASLNYKGDPEQLSQSTFFGYKIYEVSSQGEKEVVYANEFHSNNGAVSVLDNVRDIGSLTGAYSYGELEKDKSNYESTSLELTWEDNKGERHTEIIELEIDQEIHITADE</sequence>
<dbReference type="EMBL" id="CP126084">
    <property type="protein sequence ID" value="WHX50989.1"/>
    <property type="molecule type" value="Genomic_DNA"/>
</dbReference>
<evidence type="ECO:0000313" key="2">
    <source>
        <dbReference type="EMBL" id="WHX50989.1"/>
    </source>
</evidence>
<keyword evidence="1" id="KW-0472">Membrane</keyword>
<gene>
    <name evidence="2" type="ORF">QNH46_10260</name>
</gene>
<dbReference type="Proteomes" id="UP001177943">
    <property type="component" value="Chromosome"/>
</dbReference>
<organism evidence="2 3">
    <name type="scientific">Paenibacillus woosongensis</name>
    <dbReference type="NCBI Taxonomy" id="307580"/>
    <lineage>
        <taxon>Bacteria</taxon>
        <taxon>Bacillati</taxon>
        <taxon>Bacillota</taxon>
        <taxon>Bacilli</taxon>
        <taxon>Bacillales</taxon>
        <taxon>Paenibacillaceae</taxon>
        <taxon>Paenibacillus</taxon>
    </lineage>
</organism>
<feature type="transmembrane region" description="Helical" evidence="1">
    <location>
        <begin position="6"/>
        <end position="23"/>
    </location>
</feature>
<dbReference type="RefSeq" id="WP_283928007.1">
    <property type="nucleotide sequence ID" value="NZ_CP126084.1"/>
</dbReference>
<reference evidence="2" key="1">
    <citation type="submission" date="2023-05" db="EMBL/GenBank/DDBJ databases">
        <title>Comparative genomics of Bacillaceae isolates and their secondary metabolite potential.</title>
        <authorList>
            <person name="Song L."/>
            <person name="Nielsen L.J."/>
            <person name="Mohite O."/>
            <person name="Xu X."/>
            <person name="Weber T."/>
            <person name="Kovacs A.T."/>
        </authorList>
    </citation>
    <scope>NUCLEOTIDE SEQUENCE</scope>
    <source>
        <strain evidence="2">B2_4</strain>
    </source>
</reference>
<dbReference type="KEGG" id="pwn:QNH46_10260"/>
<evidence type="ECO:0000256" key="1">
    <source>
        <dbReference type="SAM" id="Phobius"/>
    </source>
</evidence>
<protein>
    <recommendedName>
        <fullName evidence="4">DUF4944 domain-containing protein</fullName>
    </recommendedName>
</protein>
<accession>A0AA95IBL5</accession>
<evidence type="ECO:0008006" key="4">
    <source>
        <dbReference type="Google" id="ProtNLM"/>
    </source>
</evidence>
<keyword evidence="1" id="KW-0812">Transmembrane</keyword>
<keyword evidence="1" id="KW-1133">Transmembrane helix</keyword>